<evidence type="ECO:0000313" key="1">
    <source>
        <dbReference type="EMBL" id="RLE46737.1"/>
    </source>
</evidence>
<dbReference type="Proteomes" id="UP000278475">
    <property type="component" value="Unassembled WGS sequence"/>
</dbReference>
<organism evidence="1 2">
    <name type="scientific">Thermoproteota archaeon</name>
    <dbReference type="NCBI Taxonomy" id="2056631"/>
    <lineage>
        <taxon>Archaea</taxon>
        <taxon>Thermoproteota</taxon>
    </lineage>
</organism>
<accession>A0A497EKE4</accession>
<comment type="caution">
    <text evidence="1">The sequence shown here is derived from an EMBL/GenBank/DDBJ whole genome shotgun (WGS) entry which is preliminary data.</text>
</comment>
<name>A0A497EKE4_9CREN</name>
<proteinExistence type="predicted"/>
<sequence length="190" mass="21947">MKPKTMQDLIEEGVSEARIITAWLKAEVKLEIAKRKKICRICGKPIHKGEECVVSGDDDLVSLYGAFWSLKVHAHKACYEKLTLPRGLSERSFYRKRRYCPRCEVWVEIYDGANGDEPWPRRSDSNTRCPFCGFPLRLRPRRLPNAPRISADLEDLKVVPVKGRQLTLDDFTGRLVWVKRGDKLELYEVG</sequence>
<gene>
    <name evidence="1" type="ORF">DRJ31_09705</name>
</gene>
<protein>
    <submittedName>
        <fullName evidence="1">Uncharacterized protein</fullName>
    </submittedName>
</protein>
<dbReference type="EMBL" id="QMQV01000168">
    <property type="protein sequence ID" value="RLE46737.1"/>
    <property type="molecule type" value="Genomic_DNA"/>
</dbReference>
<evidence type="ECO:0000313" key="2">
    <source>
        <dbReference type="Proteomes" id="UP000278475"/>
    </source>
</evidence>
<reference evidence="1 2" key="1">
    <citation type="submission" date="2018-06" db="EMBL/GenBank/DDBJ databases">
        <title>Extensive metabolic versatility and redundancy in microbially diverse, dynamic hydrothermal sediments.</title>
        <authorList>
            <person name="Dombrowski N."/>
            <person name="Teske A."/>
            <person name="Baker B.J."/>
        </authorList>
    </citation>
    <scope>NUCLEOTIDE SEQUENCE [LARGE SCALE GENOMIC DNA]</scope>
    <source>
        <strain evidence="1">B66_G16</strain>
    </source>
</reference>
<dbReference type="AlphaFoldDB" id="A0A497EKE4"/>